<gene>
    <name evidence="27" type="primary">fixP2</name>
    <name evidence="27" type="ORF">GCM10011335_17720</name>
</gene>
<dbReference type="Gene3D" id="6.10.280.130">
    <property type="match status" value="1"/>
</dbReference>
<comment type="similarity">
    <text evidence="3 21">Belongs to the CcoP / FixP family.</text>
</comment>
<reference evidence="27" key="1">
    <citation type="journal article" date="2014" name="Int. J. Syst. Evol. Microbiol.">
        <title>Complete genome sequence of Corynebacterium casei LMG S-19264T (=DSM 44701T), isolated from a smear-ripened cheese.</title>
        <authorList>
            <consortium name="US DOE Joint Genome Institute (JGI-PGF)"/>
            <person name="Walter F."/>
            <person name="Albersmeier A."/>
            <person name="Kalinowski J."/>
            <person name="Ruckert C."/>
        </authorList>
    </citation>
    <scope>NUCLEOTIDE SEQUENCE</scope>
    <source>
        <strain evidence="27">CGMCC 1.15493</strain>
    </source>
</reference>
<dbReference type="EMBL" id="BMJJ01000003">
    <property type="protein sequence ID" value="GGD15374.1"/>
    <property type="molecule type" value="Genomic_DNA"/>
</dbReference>
<evidence type="ECO:0000256" key="11">
    <source>
        <dbReference type="ARBA" id="ARBA00022723"/>
    </source>
</evidence>
<feature type="binding site" description="axial binding residue" evidence="22">
    <location>
        <position position="226"/>
    </location>
    <ligand>
        <name>heme c</name>
        <dbReference type="ChEBI" id="CHEBI:61717"/>
        <label>2</label>
    </ligand>
    <ligandPart>
        <name>Fe</name>
        <dbReference type="ChEBI" id="CHEBI:18248"/>
    </ligandPart>
</feature>
<dbReference type="GO" id="GO:1902600">
    <property type="term" value="P:proton transmembrane transport"/>
    <property type="evidence" value="ECO:0007669"/>
    <property type="project" value="UniProtKB-KW"/>
</dbReference>
<evidence type="ECO:0000256" key="18">
    <source>
        <dbReference type="ARBA" id="ARBA00023065"/>
    </source>
</evidence>
<organism evidence="27 28">
    <name type="scientific">Aureimonas glaciei</name>
    <dbReference type="NCBI Taxonomy" id="1776957"/>
    <lineage>
        <taxon>Bacteria</taxon>
        <taxon>Pseudomonadati</taxon>
        <taxon>Pseudomonadota</taxon>
        <taxon>Alphaproteobacteria</taxon>
        <taxon>Hyphomicrobiales</taxon>
        <taxon>Aurantimonadaceae</taxon>
        <taxon>Aureimonas</taxon>
    </lineage>
</organism>
<dbReference type="Pfam" id="PF14715">
    <property type="entry name" value="FixP_N"/>
    <property type="match status" value="1"/>
</dbReference>
<evidence type="ECO:0000256" key="12">
    <source>
        <dbReference type="ARBA" id="ARBA00022737"/>
    </source>
</evidence>
<feature type="binding site" description="covalent" evidence="23">
    <location>
        <position position="126"/>
    </location>
    <ligand>
        <name>heme c</name>
        <dbReference type="ChEBI" id="CHEBI:61717"/>
        <label>1</label>
    </ligand>
</feature>
<comment type="subunit">
    <text evidence="4">Component of the cbb3-type cytochrome c oxidase at least composed of FixN, FixO, FixQ and FixP.</text>
</comment>
<dbReference type="GO" id="GO:0005886">
    <property type="term" value="C:plasma membrane"/>
    <property type="evidence" value="ECO:0007669"/>
    <property type="project" value="UniProtKB-SubCell"/>
</dbReference>
<dbReference type="PRINTS" id="PR00605">
    <property type="entry name" value="CYTCHROMECIC"/>
</dbReference>
<evidence type="ECO:0000256" key="9">
    <source>
        <dbReference type="ARBA" id="ARBA00022660"/>
    </source>
</evidence>
<keyword evidence="17 21" id="KW-0408">Iron</keyword>
<keyword evidence="6 21" id="KW-1003">Cell membrane</keyword>
<evidence type="ECO:0000256" key="19">
    <source>
        <dbReference type="ARBA" id="ARBA00023136"/>
    </source>
</evidence>
<dbReference type="InterPro" id="IPR008168">
    <property type="entry name" value="Cyt_C_IC"/>
</dbReference>
<sequence>MANNDSDKREIDAATGTPTTGHDWDGIKELDTPMPRWWLWTFYGCIAFAAVYVVLYPAIPMVSRATDGLLGWSSRGDLTTEMAGAVTAKAGFRDQIAAASMDEIIADPELFRFAAGAGRSSFSVNCVQCHGSGAAGSVGYPNLQDDDWVWGGAPDEIYQTIAHGIRSEDPDARVSDMPGFGRDGILERPAILDVSAYVMTLSGAKVAFGDPTNGQTVFAENCAACHGESGEGMKELGAPALNDPIWLRVTDQNGVVAQVVNPRHGVMPAWEPRLGPVAVKELAAYVYSLGGGAAPVKAASN</sequence>
<feature type="binding site" description="covalent" evidence="23">
    <location>
        <position position="225"/>
    </location>
    <ligand>
        <name>heme c</name>
        <dbReference type="ChEBI" id="CHEBI:61717"/>
        <label>2</label>
    </ligand>
</feature>
<keyword evidence="16 21" id="KW-0560">Oxidoreductase</keyword>
<evidence type="ECO:0000256" key="25">
    <source>
        <dbReference type="SAM" id="Phobius"/>
    </source>
</evidence>
<keyword evidence="15 25" id="KW-1133">Transmembrane helix</keyword>
<evidence type="ECO:0000256" key="7">
    <source>
        <dbReference type="ARBA" id="ARBA00022519"/>
    </source>
</evidence>
<dbReference type="PIRSF" id="PIRSF000006">
    <property type="entry name" value="Cbb3-Cox_fixP"/>
    <property type="match status" value="1"/>
</dbReference>
<evidence type="ECO:0000256" key="15">
    <source>
        <dbReference type="ARBA" id="ARBA00022989"/>
    </source>
</evidence>
<evidence type="ECO:0000256" key="24">
    <source>
        <dbReference type="SAM" id="MobiDB-lite"/>
    </source>
</evidence>
<keyword evidence="8 21" id="KW-0349">Heme</keyword>
<accession>A0A916XVB5</accession>
<evidence type="ECO:0000256" key="21">
    <source>
        <dbReference type="PIRNR" id="PIRNR000006"/>
    </source>
</evidence>
<evidence type="ECO:0000256" key="5">
    <source>
        <dbReference type="ARBA" id="ARBA00022448"/>
    </source>
</evidence>
<comment type="pathway">
    <text evidence="2 21">Energy metabolism; oxidative phosphorylation.</text>
</comment>
<keyword evidence="9 21" id="KW-0679">Respiratory chain</keyword>
<dbReference type="GO" id="GO:0005506">
    <property type="term" value="F:iron ion binding"/>
    <property type="evidence" value="ECO:0007669"/>
    <property type="project" value="InterPro"/>
</dbReference>
<keyword evidence="5 21" id="KW-0813">Transport</keyword>
<evidence type="ECO:0000259" key="26">
    <source>
        <dbReference type="PROSITE" id="PS51007"/>
    </source>
</evidence>
<feature type="domain" description="Cytochrome c" evidence="26">
    <location>
        <begin position="209"/>
        <end position="290"/>
    </location>
</feature>
<evidence type="ECO:0000256" key="17">
    <source>
        <dbReference type="ARBA" id="ARBA00023004"/>
    </source>
</evidence>
<dbReference type="GO" id="GO:0009055">
    <property type="term" value="F:electron transfer activity"/>
    <property type="evidence" value="ECO:0007669"/>
    <property type="project" value="InterPro"/>
</dbReference>
<dbReference type="PANTHER" id="PTHR33751:SF1">
    <property type="entry name" value="CBB3-TYPE CYTOCHROME C OXIDASE SUBUNIT FIXP"/>
    <property type="match status" value="1"/>
</dbReference>
<dbReference type="Proteomes" id="UP000613160">
    <property type="component" value="Unassembled WGS sequence"/>
</dbReference>
<evidence type="ECO:0000256" key="8">
    <source>
        <dbReference type="ARBA" id="ARBA00022617"/>
    </source>
</evidence>
<feature type="binding site" description="covalent" evidence="23">
    <location>
        <position position="129"/>
    </location>
    <ligand>
        <name>heme c</name>
        <dbReference type="ChEBI" id="CHEBI:61717"/>
        <label>1</label>
    </ligand>
</feature>
<evidence type="ECO:0000256" key="10">
    <source>
        <dbReference type="ARBA" id="ARBA00022692"/>
    </source>
</evidence>
<evidence type="ECO:0000256" key="23">
    <source>
        <dbReference type="PIRSR" id="PIRSR000006-2"/>
    </source>
</evidence>
<feature type="transmembrane region" description="Helical" evidence="25">
    <location>
        <begin position="37"/>
        <end position="59"/>
    </location>
</feature>
<evidence type="ECO:0000256" key="3">
    <source>
        <dbReference type="ARBA" id="ARBA00006113"/>
    </source>
</evidence>
<dbReference type="GO" id="GO:0016491">
    <property type="term" value="F:oxidoreductase activity"/>
    <property type="evidence" value="ECO:0007669"/>
    <property type="project" value="UniProtKB-KW"/>
</dbReference>
<keyword evidence="11 21" id="KW-0479">Metal-binding</keyword>
<evidence type="ECO:0000256" key="6">
    <source>
        <dbReference type="ARBA" id="ARBA00022475"/>
    </source>
</evidence>
<dbReference type="InterPro" id="IPR038414">
    <property type="entry name" value="CcoP_N_sf"/>
</dbReference>
<dbReference type="PROSITE" id="PS51007">
    <property type="entry name" value="CYTC"/>
    <property type="match status" value="2"/>
</dbReference>
<evidence type="ECO:0000256" key="13">
    <source>
        <dbReference type="ARBA" id="ARBA00022781"/>
    </source>
</evidence>
<keyword evidence="19 21" id="KW-0472">Membrane</keyword>
<keyword evidence="18 21" id="KW-0406">Ion transport</keyword>
<feature type="binding site" description="axial binding residue" evidence="22">
    <location>
        <position position="177"/>
    </location>
    <ligand>
        <name>heme c</name>
        <dbReference type="ChEBI" id="CHEBI:61717"/>
        <label>2</label>
    </ligand>
    <ligandPart>
        <name>Fe</name>
        <dbReference type="ChEBI" id="CHEBI:18248"/>
    </ligandPart>
</feature>
<evidence type="ECO:0000313" key="28">
    <source>
        <dbReference type="Proteomes" id="UP000613160"/>
    </source>
</evidence>
<evidence type="ECO:0000256" key="14">
    <source>
        <dbReference type="ARBA" id="ARBA00022982"/>
    </source>
</evidence>
<evidence type="ECO:0000313" key="27">
    <source>
        <dbReference type="EMBL" id="GGD15374.1"/>
    </source>
</evidence>
<dbReference type="PANTHER" id="PTHR33751">
    <property type="entry name" value="CBB3-TYPE CYTOCHROME C OXIDASE SUBUNIT FIXP"/>
    <property type="match status" value="1"/>
</dbReference>
<evidence type="ECO:0000256" key="16">
    <source>
        <dbReference type="ARBA" id="ARBA00023002"/>
    </source>
</evidence>
<feature type="binding site" description="axial binding residue" evidence="22">
    <location>
        <position position="267"/>
    </location>
    <ligand>
        <name>heme c</name>
        <dbReference type="ChEBI" id="CHEBI:61717"/>
        <label>1</label>
    </ligand>
    <ligandPart>
        <name>Fe</name>
        <dbReference type="ChEBI" id="CHEBI:18248"/>
    </ligandPart>
</feature>
<keyword evidence="13 21" id="KW-0375">Hydrogen ion transport</keyword>
<comment type="subcellular location">
    <subcellularLocation>
        <location evidence="1 21">Cell inner membrane</location>
    </subcellularLocation>
</comment>
<comment type="caution">
    <text evidence="27">The sequence shown here is derived from an EMBL/GenBank/DDBJ whole genome shotgun (WGS) entry which is preliminary data.</text>
</comment>
<feature type="region of interest" description="Disordered" evidence="24">
    <location>
        <begin position="1"/>
        <end position="26"/>
    </location>
</feature>
<evidence type="ECO:0000256" key="1">
    <source>
        <dbReference type="ARBA" id="ARBA00004533"/>
    </source>
</evidence>
<proteinExistence type="inferred from homology"/>
<protein>
    <recommendedName>
        <fullName evidence="21">Cbb3-type cytochrome c oxidase subunit</fullName>
    </recommendedName>
</protein>
<comment type="function">
    <text evidence="20">C-type cytochrome. Part of the cbb3-type cytochrome c oxidase complex. FixP subunit is required for transferring electrons from donor cytochrome c via its heme groups to FixO subunit. From there, electrons are shuttled to the catalytic binuclear center of FixN subunit where oxygen reduction takes place. The complex also functions as a proton pump.</text>
</comment>
<dbReference type="SUPFAM" id="SSF46626">
    <property type="entry name" value="Cytochrome c"/>
    <property type="match status" value="2"/>
</dbReference>
<reference evidence="27" key="2">
    <citation type="submission" date="2020-09" db="EMBL/GenBank/DDBJ databases">
        <authorList>
            <person name="Sun Q."/>
            <person name="Zhou Y."/>
        </authorList>
    </citation>
    <scope>NUCLEOTIDE SEQUENCE</scope>
    <source>
        <strain evidence="27">CGMCC 1.15493</strain>
    </source>
</reference>
<feature type="binding site" description="covalent" evidence="23">
    <location>
        <position position="222"/>
    </location>
    <ligand>
        <name>heme c</name>
        <dbReference type="ChEBI" id="CHEBI:61717"/>
        <label>2</label>
    </ligand>
</feature>
<dbReference type="RefSeq" id="WP_188850208.1">
    <property type="nucleotide sequence ID" value="NZ_BMJJ01000003.1"/>
</dbReference>
<evidence type="ECO:0000256" key="20">
    <source>
        <dbReference type="ARBA" id="ARBA00025525"/>
    </source>
</evidence>
<keyword evidence="7 21" id="KW-0997">Cell inner membrane</keyword>
<dbReference type="InterPro" id="IPR036909">
    <property type="entry name" value="Cyt_c-like_dom_sf"/>
</dbReference>
<keyword evidence="10 25" id="KW-0812">Transmembrane</keyword>
<keyword evidence="12" id="KW-0677">Repeat</keyword>
<evidence type="ECO:0000256" key="2">
    <source>
        <dbReference type="ARBA" id="ARBA00004673"/>
    </source>
</evidence>
<dbReference type="NCBIfam" id="TIGR00782">
    <property type="entry name" value="ccoP"/>
    <property type="match status" value="1"/>
</dbReference>
<dbReference type="InterPro" id="IPR004678">
    <property type="entry name" value="Cyt_c_oxidase_cbb3_su3"/>
</dbReference>
<dbReference type="GO" id="GO:0020037">
    <property type="term" value="F:heme binding"/>
    <property type="evidence" value="ECO:0007669"/>
    <property type="project" value="InterPro"/>
</dbReference>
<feature type="domain" description="Cytochrome c" evidence="26">
    <location>
        <begin position="113"/>
        <end position="202"/>
    </location>
</feature>
<dbReference type="InterPro" id="IPR050597">
    <property type="entry name" value="Cytochrome_c_Oxidase_Subunit"/>
</dbReference>
<keyword evidence="28" id="KW-1185">Reference proteome</keyword>
<comment type="cofactor">
    <cofactor evidence="21 23">
        <name>heme c</name>
        <dbReference type="ChEBI" id="CHEBI:61717"/>
    </cofactor>
    <text evidence="21 23">Binds 2 heme C groups per subunit.</text>
</comment>
<name>A0A916XVB5_9HYPH</name>
<dbReference type="InterPro" id="IPR009056">
    <property type="entry name" value="Cyt_c-like_dom"/>
</dbReference>
<feature type="compositionally biased region" description="Basic and acidic residues" evidence="24">
    <location>
        <begin position="1"/>
        <end position="12"/>
    </location>
</feature>
<dbReference type="Pfam" id="PF13442">
    <property type="entry name" value="Cytochrome_CBB3"/>
    <property type="match status" value="2"/>
</dbReference>
<dbReference type="InterPro" id="IPR032858">
    <property type="entry name" value="CcoP_N"/>
</dbReference>
<evidence type="ECO:0000256" key="4">
    <source>
        <dbReference type="ARBA" id="ARBA00011203"/>
    </source>
</evidence>
<dbReference type="Gene3D" id="1.10.760.10">
    <property type="entry name" value="Cytochrome c-like domain"/>
    <property type="match status" value="2"/>
</dbReference>
<dbReference type="AlphaFoldDB" id="A0A916XVB5"/>
<keyword evidence="14 21" id="KW-0249">Electron transport</keyword>
<evidence type="ECO:0000256" key="22">
    <source>
        <dbReference type="PIRSR" id="PIRSR000006-1"/>
    </source>
</evidence>
<feature type="binding site" description="axial binding residue" evidence="22">
    <location>
        <position position="130"/>
    </location>
    <ligand>
        <name>heme c</name>
        <dbReference type="ChEBI" id="CHEBI:61717"/>
        <label>1</label>
    </ligand>
    <ligandPart>
        <name>Fe</name>
        <dbReference type="ChEBI" id="CHEBI:18248"/>
    </ligandPart>
</feature>